<dbReference type="OrthoDB" id="3157337at2759"/>
<sequence length="388" mass="43965">MVHLYLFNPARKIRLLTTLLYRGSKRILASADSTSVLTATKPKKPSVVPSKPPSGELTQDVDYYKESESGSCVFQVESTLFKIHRVLLAREPSAFGDMFSLPQQRKDLDSTWDGTPVKLTDTVVQFRDFLWALYAPPNELYLECQIDRLLNVAELTNKYCFSSFESWVIERIYVLAQEPTGPLRSASPEVCARMLNVAILCNHNQLQDLITQHLISRILWYYTLPDSVIEIAEAHGLRTLQGVGYYRQLINMESPATDDRRIVQPRFPSNMNTEKRMRFLSANHSLLTLWEQLRATPPNIRADGCLSHGECIATWTHMWHEAGAANESLRCGSADVLGRLKSVMIGLRKSMADTPCMTLQCKMAALEAITEARDVIIDGLMDHFMDTF</sequence>
<accession>A0A9P6CCU1</accession>
<dbReference type="AlphaFoldDB" id="A0A9P6CCU1"/>
<organism evidence="1 2">
    <name type="scientific">Collybia nuda</name>
    <dbReference type="NCBI Taxonomy" id="64659"/>
    <lineage>
        <taxon>Eukaryota</taxon>
        <taxon>Fungi</taxon>
        <taxon>Dikarya</taxon>
        <taxon>Basidiomycota</taxon>
        <taxon>Agaricomycotina</taxon>
        <taxon>Agaricomycetes</taxon>
        <taxon>Agaricomycetidae</taxon>
        <taxon>Agaricales</taxon>
        <taxon>Tricholomatineae</taxon>
        <taxon>Clitocybaceae</taxon>
        <taxon>Collybia</taxon>
    </lineage>
</organism>
<reference evidence="1" key="1">
    <citation type="submission" date="2020-11" db="EMBL/GenBank/DDBJ databases">
        <authorList>
            <consortium name="DOE Joint Genome Institute"/>
            <person name="Ahrendt S."/>
            <person name="Riley R."/>
            <person name="Andreopoulos W."/>
            <person name="Labutti K."/>
            <person name="Pangilinan J."/>
            <person name="Ruiz-Duenas F.J."/>
            <person name="Barrasa J.M."/>
            <person name="Sanchez-Garcia M."/>
            <person name="Camarero S."/>
            <person name="Miyauchi S."/>
            <person name="Serrano A."/>
            <person name="Linde D."/>
            <person name="Babiker R."/>
            <person name="Drula E."/>
            <person name="Ayuso-Fernandez I."/>
            <person name="Pacheco R."/>
            <person name="Padilla G."/>
            <person name="Ferreira P."/>
            <person name="Barriuso J."/>
            <person name="Kellner H."/>
            <person name="Castanera R."/>
            <person name="Alfaro M."/>
            <person name="Ramirez L."/>
            <person name="Pisabarro A.G."/>
            <person name="Kuo A."/>
            <person name="Tritt A."/>
            <person name="Lipzen A."/>
            <person name="He G."/>
            <person name="Yan M."/>
            <person name="Ng V."/>
            <person name="Cullen D."/>
            <person name="Martin F."/>
            <person name="Rosso M.-N."/>
            <person name="Henrissat B."/>
            <person name="Hibbett D."/>
            <person name="Martinez A.T."/>
            <person name="Grigoriev I.V."/>
        </authorList>
    </citation>
    <scope>NUCLEOTIDE SEQUENCE</scope>
    <source>
        <strain evidence="1">CBS 247.69</strain>
    </source>
</reference>
<proteinExistence type="predicted"/>
<evidence type="ECO:0000313" key="2">
    <source>
        <dbReference type="Proteomes" id="UP000807353"/>
    </source>
</evidence>
<keyword evidence="2" id="KW-1185">Reference proteome</keyword>
<name>A0A9P6CCU1_9AGAR</name>
<dbReference type="Gene3D" id="3.30.710.10">
    <property type="entry name" value="Potassium Channel Kv1.1, Chain A"/>
    <property type="match status" value="1"/>
</dbReference>
<evidence type="ECO:0008006" key="3">
    <source>
        <dbReference type="Google" id="ProtNLM"/>
    </source>
</evidence>
<comment type="caution">
    <text evidence="1">The sequence shown here is derived from an EMBL/GenBank/DDBJ whole genome shotgun (WGS) entry which is preliminary data.</text>
</comment>
<protein>
    <recommendedName>
        <fullName evidence="3">BTB domain-containing protein</fullName>
    </recommendedName>
</protein>
<evidence type="ECO:0000313" key="1">
    <source>
        <dbReference type="EMBL" id="KAF9457465.1"/>
    </source>
</evidence>
<dbReference type="Proteomes" id="UP000807353">
    <property type="component" value="Unassembled WGS sequence"/>
</dbReference>
<gene>
    <name evidence="1" type="ORF">BDZ94DRAFT_226629</name>
</gene>
<dbReference type="EMBL" id="MU150370">
    <property type="protein sequence ID" value="KAF9457465.1"/>
    <property type="molecule type" value="Genomic_DNA"/>
</dbReference>
<dbReference type="InterPro" id="IPR011333">
    <property type="entry name" value="SKP1/BTB/POZ_sf"/>
</dbReference>